<dbReference type="NCBIfam" id="TIGR00762">
    <property type="entry name" value="DegV"/>
    <property type="match status" value="1"/>
</dbReference>
<protein>
    <submittedName>
        <fullName evidence="2">DegV family protein</fullName>
    </submittedName>
</protein>
<dbReference type="PROSITE" id="PS51482">
    <property type="entry name" value="DEGV"/>
    <property type="match status" value="1"/>
</dbReference>
<dbReference type="InterPro" id="IPR003797">
    <property type="entry name" value="DegV"/>
</dbReference>
<dbReference type="Gene3D" id="3.40.50.10170">
    <property type="match status" value="1"/>
</dbReference>
<dbReference type="InterPro" id="IPR050270">
    <property type="entry name" value="DegV_domain_contain"/>
</dbReference>
<name>A0AAU6Q2I7_9DEIO</name>
<dbReference type="PANTHER" id="PTHR33434:SF2">
    <property type="entry name" value="FATTY ACID-BINDING PROTEIN TM_1468"/>
    <property type="match status" value="1"/>
</dbReference>
<dbReference type="SUPFAM" id="SSF82549">
    <property type="entry name" value="DAK1/DegV-like"/>
    <property type="match status" value="1"/>
</dbReference>
<proteinExistence type="predicted"/>
<sequence>MSFALVTDSSSDLAPEVAEKLGIRILPLRVVAGEHYYLDWLEFGPREALESLQRGELFQTFPPRQQAFEDIYRELLEQHDFVVSIHTSAQLAGTLQRARRVVLEQRLGARVAVIDSGMTSMGLAETVLAVREALLAGADGDAAQAVAQRVRRDAVCQFTAPTLEYLRQFGQLTRAQEVMGNLLGMRPVLGFGDGRVRLYRTVRQNEVLEDMVRHLEDHFGDLPLSLAIVHSGSTAEQLPRMREAVEQSRLKVVRGRVQVVGAAVGTRLGPGGYGFSALPANTVERVLRESPAVAKRRLGRH</sequence>
<reference evidence="2" key="1">
    <citation type="submission" date="2024-03" db="EMBL/GenBank/DDBJ databases">
        <title>Deinococcus weizhi sp. nov., isolated from human skin.</title>
        <authorList>
            <person name="Wei Z."/>
            <person name="Tian F."/>
            <person name="Yang C."/>
            <person name="Xin L.T."/>
            <person name="Wen Z.J."/>
            <person name="Lan K.C."/>
            <person name="Yu L."/>
            <person name="Zhe W."/>
            <person name="Dan F.D."/>
            <person name="Jun W."/>
            <person name="Rui Z."/>
            <person name="Yong X.J."/>
            <person name="Ting Y."/>
            <person name="Wei X."/>
            <person name="Xu Z.G."/>
            <person name="Xin Z."/>
            <person name="Dong F.G."/>
            <person name="Ni X.M."/>
            <person name="Zheng M.G."/>
            <person name="Chun Y."/>
            <person name="Qian W.X."/>
        </authorList>
    </citation>
    <scope>NUCLEOTIDE SEQUENCE</scope>
    <source>
        <strain evidence="2">VB142</strain>
    </source>
</reference>
<dbReference type="RefSeq" id="WP_339095662.1">
    <property type="nucleotide sequence ID" value="NZ_CP149782.1"/>
</dbReference>
<dbReference type="Gene3D" id="3.30.1180.10">
    <property type="match status" value="1"/>
</dbReference>
<dbReference type="GO" id="GO:0008289">
    <property type="term" value="F:lipid binding"/>
    <property type="evidence" value="ECO:0007669"/>
    <property type="project" value="UniProtKB-KW"/>
</dbReference>
<keyword evidence="1" id="KW-0446">Lipid-binding</keyword>
<gene>
    <name evidence="2" type="ORF">WDJ50_13815</name>
</gene>
<accession>A0AAU6Q2I7</accession>
<dbReference type="InterPro" id="IPR043168">
    <property type="entry name" value="DegV_C"/>
</dbReference>
<evidence type="ECO:0000313" key="2">
    <source>
        <dbReference type="EMBL" id="WYF44451.1"/>
    </source>
</evidence>
<dbReference type="EMBL" id="CP149782">
    <property type="protein sequence ID" value="WYF44451.1"/>
    <property type="molecule type" value="Genomic_DNA"/>
</dbReference>
<dbReference type="AlphaFoldDB" id="A0AAU6Q2I7"/>
<dbReference type="Pfam" id="PF02645">
    <property type="entry name" value="DegV"/>
    <property type="match status" value="1"/>
</dbReference>
<dbReference type="PANTHER" id="PTHR33434">
    <property type="entry name" value="DEGV DOMAIN-CONTAINING PROTEIN DR_1986-RELATED"/>
    <property type="match status" value="1"/>
</dbReference>
<evidence type="ECO:0000256" key="1">
    <source>
        <dbReference type="ARBA" id="ARBA00023121"/>
    </source>
</evidence>
<organism evidence="2">
    <name type="scientific">Deinococcus sp. VB142</name>
    <dbReference type="NCBI Taxonomy" id="3112952"/>
    <lineage>
        <taxon>Bacteria</taxon>
        <taxon>Thermotogati</taxon>
        <taxon>Deinococcota</taxon>
        <taxon>Deinococci</taxon>
        <taxon>Deinococcales</taxon>
        <taxon>Deinococcaceae</taxon>
        <taxon>Deinococcus</taxon>
    </lineage>
</organism>